<dbReference type="InterPro" id="IPR031734">
    <property type="entry name" value="MBF2"/>
</dbReference>
<dbReference type="PANTHER" id="PTHR37685">
    <property type="entry name" value="GEO11136P1-RELATED"/>
    <property type="match status" value="1"/>
</dbReference>
<dbReference type="Proteomes" id="UP001152759">
    <property type="component" value="Chromosome 3"/>
</dbReference>
<protein>
    <submittedName>
        <fullName evidence="2">Uncharacterized protein</fullName>
    </submittedName>
</protein>
<name>A0A9P0F0I2_BEMTA</name>
<sequence>MSKLLFVVTIMQATFYVTEADVEFIDDINWHTTPKIQIGRRKIANKKNSLFLGMMLENDHLISEIEVDKPLEINEVIEHTVQVPAKNETNEKLINFIAAIDCNYDAEGQPPQLLSGGINQTHATILLRSSKGKALDYLIHVRGLNPGDPWMGPRNRTRKRKNYTSKLKIKITTPLSTT</sequence>
<feature type="signal peptide" evidence="1">
    <location>
        <begin position="1"/>
        <end position="20"/>
    </location>
</feature>
<evidence type="ECO:0000313" key="3">
    <source>
        <dbReference type="Proteomes" id="UP001152759"/>
    </source>
</evidence>
<reference evidence="2" key="1">
    <citation type="submission" date="2021-12" db="EMBL/GenBank/DDBJ databases">
        <authorList>
            <person name="King R."/>
        </authorList>
    </citation>
    <scope>NUCLEOTIDE SEQUENCE</scope>
</reference>
<evidence type="ECO:0000313" key="2">
    <source>
        <dbReference type="EMBL" id="CAH0386773.1"/>
    </source>
</evidence>
<dbReference type="Pfam" id="PF15868">
    <property type="entry name" value="MBF2"/>
    <property type="match status" value="1"/>
</dbReference>
<organism evidence="2 3">
    <name type="scientific">Bemisia tabaci</name>
    <name type="common">Sweetpotato whitefly</name>
    <name type="synonym">Aleurodes tabaci</name>
    <dbReference type="NCBI Taxonomy" id="7038"/>
    <lineage>
        <taxon>Eukaryota</taxon>
        <taxon>Metazoa</taxon>
        <taxon>Ecdysozoa</taxon>
        <taxon>Arthropoda</taxon>
        <taxon>Hexapoda</taxon>
        <taxon>Insecta</taxon>
        <taxon>Pterygota</taxon>
        <taxon>Neoptera</taxon>
        <taxon>Paraneoptera</taxon>
        <taxon>Hemiptera</taxon>
        <taxon>Sternorrhyncha</taxon>
        <taxon>Aleyrodoidea</taxon>
        <taxon>Aleyrodidae</taxon>
        <taxon>Aleyrodinae</taxon>
        <taxon>Bemisia</taxon>
    </lineage>
</organism>
<keyword evidence="3" id="KW-1185">Reference proteome</keyword>
<accession>A0A9P0F0I2</accession>
<dbReference type="EMBL" id="OU963864">
    <property type="protein sequence ID" value="CAH0386773.1"/>
    <property type="molecule type" value="Genomic_DNA"/>
</dbReference>
<dbReference type="AlphaFoldDB" id="A0A9P0F0I2"/>
<feature type="chain" id="PRO_5040390053" evidence="1">
    <location>
        <begin position="21"/>
        <end position="178"/>
    </location>
</feature>
<dbReference type="PANTHER" id="PTHR37685:SF1">
    <property type="entry name" value="GEO11136P1-RELATED"/>
    <property type="match status" value="1"/>
</dbReference>
<gene>
    <name evidence="2" type="ORF">BEMITA_LOCUS5847</name>
</gene>
<evidence type="ECO:0000256" key="1">
    <source>
        <dbReference type="SAM" id="SignalP"/>
    </source>
</evidence>
<keyword evidence="1" id="KW-0732">Signal</keyword>
<proteinExistence type="predicted"/>